<keyword evidence="3" id="KW-1185">Reference proteome</keyword>
<feature type="compositionally biased region" description="Polar residues" evidence="1">
    <location>
        <begin position="91"/>
        <end position="121"/>
    </location>
</feature>
<sequence>MWMDVCEYISLFNTWPSPQARTTTGRASDASHLPPYCRPRRNHVRLSLAARTLPVKMGTGHPFAPVHAVGYIPKTPSHGDAASRFEPRTRPMTSHRATLLVGSSQGQTKFPTQARTTTSRASDVGPPSTYNHG</sequence>
<accession>A0AAV9B2A5</accession>
<reference evidence="2" key="2">
    <citation type="submission" date="2023-06" db="EMBL/GenBank/DDBJ databases">
        <authorList>
            <person name="Ma L."/>
            <person name="Liu K.-W."/>
            <person name="Li Z."/>
            <person name="Hsiao Y.-Y."/>
            <person name="Qi Y."/>
            <person name="Fu T."/>
            <person name="Tang G."/>
            <person name="Zhang D."/>
            <person name="Sun W.-H."/>
            <person name="Liu D.-K."/>
            <person name="Li Y."/>
            <person name="Chen G.-Z."/>
            <person name="Liu X.-D."/>
            <person name="Liao X.-Y."/>
            <person name="Jiang Y.-T."/>
            <person name="Yu X."/>
            <person name="Hao Y."/>
            <person name="Huang J."/>
            <person name="Zhao X.-W."/>
            <person name="Ke S."/>
            <person name="Chen Y.-Y."/>
            <person name="Wu W.-L."/>
            <person name="Hsu J.-L."/>
            <person name="Lin Y.-F."/>
            <person name="Huang M.-D."/>
            <person name="Li C.-Y."/>
            <person name="Huang L."/>
            <person name="Wang Z.-W."/>
            <person name="Zhao X."/>
            <person name="Zhong W.-Y."/>
            <person name="Peng D.-H."/>
            <person name="Ahmad S."/>
            <person name="Lan S."/>
            <person name="Zhang J.-S."/>
            <person name="Tsai W.-C."/>
            <person name="Van De Peer Y."/>
            <person name="Liu Z.-J."/>
        </authorList>
    </citation>
    <scope>NUCLEOTIDE SEQUENCE</scope>
    <source>
        <strain evidence="2">SCP</strain>
        <tissue evidence="2">Leaves</tissue>
    </source>
</reference>
<evidence type="ECO:0000313" key="3">
    <source>
        <dbReference type="Proteomes" id="UP001179952"/>
    </source>
</evidence>
<name>A0AAV9B2A5_ACOGR</name>
<dbReference type="AlphaFoldDB" id="A0AAV9B2A5"/>
<dbReference type="EMBL" id="JAUJYN010000005">
    <property type="protein sequence ID" value="KAK1270186.1"/>
    <property type="molecule type" value="Genomic_DNA"/>
</dbReference>
<dbReference type="Proteomes" id="UP001179952">
    <property type="component" value="Unassembled WGS sequence"/>
</dbReference>
<feature type="region of interest" description="Disordered" evidence="1">
    <location>
        <begin position="19"/>
        <end position="38"/>
    </location>
</feature>
<evidence type="ECO:0000256" key="1">
    <source>
        <dbReference type="SAM" id="MobiDB-lite"/>
    </source>
</evidence>
<protein>
    <submittedName>
        <fullName evidence="2">Uncharacterized protein</fullName>
    </submittedName>
</protein>
<gene>
    <name evidence="2" type="ORF">QJS04_geneDACA004450</name>
</gene>
<comment type="caution">
    <text evidence="2">The sequence shown here is derived from an EMBL/GenBank/DDBJ whole genome shotgun (WGS) entry which is preliminary data.</text>
</comment>
<organism evidence="2 3">
    <name type="scientific">Acorus gramineus</name>
    <name type="common">Dwarf sweet flag</name>
    <dbReference type="NCBI Taxonomy" id="55184"/>
    <lineage>
        <taxon>Eukaryota</taxon>
        <taxon>Viridiplantae</taxon>
        <taxon>Streptophyta</taxon>
        <taxon>Embryophyta</taxon>
        <taxon>Tracheophyta</taxon>
        <taxon>Spermatophyta</taxon>
        <taxon>Magnoliopsida</taxon>
        <taxon>Liliopsida</taxon>
        <taxon>Acoraceae</taxon>
        <taxon>Acorus</taxon>
    </lineage>
</organism>
<feature type="region of interest" description="Disordered" evidence="1">
    <location>
        <begin position="75"/>
        <end position="133"/>
    </location>
</feature>
<proteinExistence type="predicted"/>
<reference evidence="2" key="1">
    <citation type="journal article" date="2023" name="Nat. Commun.">
        <title>Diploid and tetraploid genomes of Acorus and the evolution of monocots.</title>
        <authorList>
            <person name="Ma L."/>
            <person name="Liu K.W."/>
            <person name="Li Z."/>
            <person name="Hsiao Y.Y."/>
            <person name="Qi Y."/>
            <person name="Fu T."/>
            <person name="Tang G.D."/>
            <person name="Zhang D."/>
            <person name="Sun W.H."/>
            <person name="Liu D.K."/>
            <person name="Li Y."/>
            <person name="Chen G.Z."/>
            <person name="Liu X.D."/>
            <person name="Liao X.Y."/>
            <person name="Jiang Y.T."/>
            <person name="Yu X."/>
            <person name="Hao Y."/>
            <person name="Huang J."/>
            <person name="Zhao X.W."/>
            <person name="Ke S."/>
            <person name="Chen Y.Y."/>
            <person name="Wu W.L."/>
            <person name="Hsu J.L."/>
            <person name="Lin Y.F."/>
            <person name="Huang M.D."/>
            <person name="Li C.Y."/>
            <person name="Huang L."/>
            <person name="Wang Z.W."/>
            <person name="Zhao X."/>
            <person name="Zhong W.Y."/>
            <person name="Peng D.H."/>
            <person name="Ahmad S."/>
            <person name="Lan S."/>
            <person name="Zhang J.S."/>
            <person name="Tsai W.C."/>
            <person name="Van de Peer Y."/>
            <person name="Liu Z.J."/>
        </authorList>
    </citation>
    <scope>NUCLEOTIDE SEQUENCE</scope>
    <source>
        <strain evidence="2">SCP</strain>
    </source>
</reference>
<evidence type="ECO:0000313" key="2">
    <source>
        <dbReference type="EMBL" id="KAK1270186.1"/>
    </source>
</evidence>